<dbReference type="EMBL" id="DS268507">
    <property type="protein sequence ID" value="EFO83095.1"/>
    <property type="molecule type" value="Genomic_DNA"/>
</dbReference>
<evidence type="ECO:0000256" key="4">
    <source>
        <dbReference type="ARBA" id="ARBA00023136"/>
    </source>
</evidence>
<evidence type="ECO:0000259" key="6">
    <source>
        <dbReference type="PROSITE" id="PS50262"/>
    </source>
</evidence>
<organism evidence="8">
    <name type="scientific">Caenorhabditis remanei</name>
    <name type="common">Caenorhabditis vulgaris</name>
    <dbReference type="NCBI Taxonomy" id="31234"/>
    <lineage>
        <taxon>Eukaryota</taxon>
        <taxon>Metazoa</taxon>
        <taxon>Ecdysozoa</taxon>
        <taxon>Nematoda</taxon>
        <taxon>Chromadorea</taxon>
        <taxon>Rhabditida</taxon>
        <taxon>Rhabditina</taxon>
        <taxon>Rhabditomorpha</taxon>
        <taxon>Rhabditoidea</taxon>
        <taxon>Rhabditidae</taxon>
        <taxon>Peloderinae</taxon>
        <taxon>Caenorhabditis</taxon>
    </lineage>
</organism>
<gene>
    <name evidence="7" type="primary">Cre-srsx-33</name>
    <name evidence="7" type="ORF">CRE_12946</name>
</gene>
<feature type="domain" description="G-protein coupled receptors family 1 profile" evidence="6">
    <location>
        <begin position="26"/>
        <end position="262"/>
    </location>
</feature>
<dbReference type="Pfam" id="PF10320">
    <property type="entry name" value="7TM_GPCR_Srsx"/>
    <property type="match status" value="1"/>
</dbReference>
<dbReference type="InterPro" id="IPR017452">
    <property type="entry name" value="GPCR_Rhodpsn_7TM"/>
</dbReference>
<reference evidence="7" key="1">
    <citation type="submission" date="2007-07" db="EMBL/GenBank/DDBJ databases">
        <title>PCAP assembly of the Caenorhabditis remanei genome.</title>
        <authorList>
            <consortium name="The Caenorhabditis remanei Sequencing Consortium"/>
            <person name="Wilson R.K."/>
        </authorList>
    </citation>
    <scope>NUCLEOTIDE SEQUENCE [LARGE SCALE GENOMIC DNA]</scope>
    <source>
        <strain evidence="7">PB4641</strain>
    </source>
</reference>
<keyword evidence="2 5" id="KW-0812">Transmembrane</keyword>
<evidence type="ECO:0000256" key="5">
    <source>
        <dbReference type="SAM" id="Phobius"/>
    </source>
</evidence>
<evidence type="ECO:0000256" key="1">
    <source>
        <dbReference type="ARBA" id="ARBA00004370"/>
    </source>
</evidence>
<dbReference type="SMART" id="SM01381">
    <property type="entry name" value="7TM_GPCR_Srsx"/>
    <property type="match status" value="1"/>
</dbReference>
<dbReference type="GO" id="GO:0016020">
    <property type="term" value="C:membrane"/>
    <property type="evidence" value="ECO:0007669"/>
    <property type="project" value="UniProtKB-SubCell"/>
</dbReference>
<dbReference type="KEGG" id="crq:GCK72_020717"/>
<dbReference type="InterPro" id="IPR000276">
    <property type="entry name" value="GPCR_Rhodpsn"/>
</dbReference>
<dbReference type="PANTHER" id="PTHR23360">
    <property type="entry name" value="G-PROTEIN COUPLED RECEPTORS FAMILY 1 PROFILE DOMAIN-CONTAINING PROTEIN-RELATED"/>
    <property type="match status" value="1"/>
</dbReference>
<evidence type="ECO:0000313" key="7">
    <source>
        <dbReference type="EMBL" id="EFO83095.1"/>
    </source>
</evidence>
<keyword evidence="3 5" id="KW-1133">Transmembrane helix</keyword>
<dbReference type="GeneID" id="9827082"/>
<keyword evidence="4 5" id="KW-0472">Membrane</keyword>
<dbReference type="InterPro" id="IPR019424">
    <property type="entry name" value="7TM_GPCR_Srsx"/>
</dbReference>
<evidence type="ECO:0000256" key="3">
    <source>
        <dbReference type="ARBA" id="ARBA00022989"/>
    </source>
</evidence>
<dbReference type="OMA" id="QELCFWL"/>
<dbReference type="GO" id="GO:0004930">
    <property type="term" value="F:G protein-coupled receptor activity"/>
    <property type="evidence" value="ECO:0007669"/>
    <property type="project" value="InterPro"/>
</dbReference>
<dbReference type="Gene3D" id="1.20.1070.10">
    <property type="entry name" value="Rhodopsin 7-helix transmembrane proteins"/>
    <property type="match status" value="1"/>
</dbReference>
<comment type="subcellular location">
    <subcellularLocation>
        <location evidence="1">Membrane</location>
    </subcellularLocation>
</comment>
<feature type="transmembrane region" description="Helical" evidence="5">
    <location>
        <begin position="123"/>
        <end position="142"/>
    </location>
</feature>
<name>E3N163_CAERE</name>
<dbReference type="STRING" id="31234.E3N163"/>
<feature type="transmembrane region" description="Helical" evidence="5">
    <location>
        <begin position="12"/>
        <end position="35"/>
    </location>
</feature>
<sequence>MISEIPPPLIPIALFYCLCATVSLAGNMIMIICFFREPKFKSPCHYLITLTCAADMLHLCGHFVFNFQLFFEGPGSQELCFWLLLPSCIGLCMSGPLLLSLGIDRFLACQFPVIYRQLCSRSVTYLLLQLAGPIGYTIYITMSSYTQRDSKTLVICQVPLALSGSSFEEFNTGGFIINVGVVIIYFVTFLKLRSLSVHESQLKVVFKSILYTVIFVIFGWCTVTLVNILCIHLVADIDSQHIMMIYAGIGLNMACASNVFVFYKINSDYRLAIQKLLKIKILDKVYPMTSIIGSVTNGDSQKY</sequence>
<dbReference type="eggNOG" id="ENOG502TGFZ">
    <property type="taxonomic scope" value="Eukaryota"/>
</dbReference>
<dbReference type="SUPFAM" id="SSF81321">
    <property type="entry name" value="Family A G protein-coupled receptor-like"/>
    <property type="match status" value="1"/>
</dbReference>
<feature type="transmembrane region" description="Helical" evidence="5">
    <location>
        <begin position="81"/>
        <end position="103"/>
    </location>
</feature>
<dbReference type="CTD" id="9827082"/>
<dbReference type="AlphaFoldDB" id="E3N163"/>
<dbReference type="InParanoid" id="E3N163"/>
<dbReference type="OrthoDB" id="5822346at2759"/>
<dbReference type="PROSITE" id="PS50262">
    <property type="entry name" value="G_PROTEIN_RECEP_F1_2"/>
    <property type="match status" value="1"/>
</dbReference>
<dbReference type="FunCoup" id="E3N163">
    <property type="interactions" value="6"/>
</dbReference>
<dbReference type="InterPro" id="IPR047130">
    <property type="entry name" value="7TM_GPCR_Srsx_nematod"/>
</dbReference>
<keyword evidence="8" id="KW-1185">Reference proteome</keyword>
<feature type="transmembrane region" description="Helical" evidence="5">
    <location>
        <begin position="209"/>
        <end position="235"/>
    </location>
</feature>
<feature type="transmembrane region" description="Helical" evidence="5">
    <location>
        <begin position="241"/>
        <end position="263"/>
    </location>
</feature>
<protein>
    <submittedName>
        <fullName evidence="7">CRE-SRSX-33 protein</fullName>
    </submittedName>
</protein>
<dbReference type="HOGENOM" id="CLU_079993_0_0_1"/>
<feature type="transmembrane region" description="Helical" evidence="5">
    <location>
        <begin position="170"/>
        <end position="188"/>
    </location>
</feature>
<feature type="transmembrane region" description="Helical" evidence="5">
    <location>
        <begin position="47"/>
        <end position="69"/>
    </location>
</feature>
<dbReference type="RefSeq" id="XP_003097838.2">
    <property type="nucleotide sequence ID" value="XM_003097790.2"/>
</dbReference>
<dbReference type="Proteomes" id="UP000008281">
    <property type="component" value="Unassembled WGS sequence"/>
</dbReference>
<proteinExistence type="predicted"/>
<accession>E3N163</accession>
<evidence type="ECO:0000313" key="8">
    <source>
        <dbReference type="Proteomes" id="UP000008281"/>
    </source>
</evidence>
<evidence type="ECO:0000256" key="2">
    <source>
        <dbReference type="ARBA" id="ARBA00022692"/>
    </source>
</evidence>
<dbReference type="PANTHER" id="PTHR23360:SF21">
    <property type="entry name" value="G-PROTEIN COUPLED RECEPTORS FAMILY 1 PROFILE DOMAIN-CONTAINING PROTEIN"/>
    <property type="match status" value="1"/>
</dbReference>